<dbReference type="EMBL" id="FNAC01000040">
    <property type="protein sequence ID" value="SDD59718.1"/>
    <property type="molecule type" value="Genomic_DNA"/>
</dbReference>
<dbReference type="InterPro" id="IPR012340">
    <property type="entry name" value="NA-bd_OB-fold"/>
</dbReference>
<dbReference type="Pfam" id="PF00436">
    <property type="entry name" value="SSB"/>
    <property type="match status" value="1"/>
</dbReference>
<dbReference type="HAMAP" id="MF_00984">
    <property type="entry name" value="SSB"/>
    <property type="match status" value="1"/>
</dbReference>
<evidence type="ECO:0000256" key="2">
    <source>
        <dbReference type="HAMAP-Rule" id="MF_00984"/>
    </source>
</evidence>
<reference evidence="6" key="1">
    <citation type="submission" date="2016-10" db="EMBL/GenBank/DDBJ databases">
        <authorList>
            <person name="Varghese N."/>
            <person name="Submissions S."/>
        </authorList>
    </citation>
    <scope>NUCLEOTIDE SEQUENCE [LARGE SCALE GENOMIC DNA]</scope>
    <source>
        <strain evidence="6">DSM 23095</strain>
    </source>
</reference>
<dbReference type="OrthoDB" id="9809878at2"/>
<keyword evidence="6" id="KW-1185">Reference proteome</keyword>
<feature type="short sequence motif" description="Important for interaction with partner proteins" evidence="2">
    <location>
        <begin position="127"/>
        <end position="132"/>
    </location>
</feature>
<dbReference type="GO" id="GO:0003697">
    <property type="term" value="F:single-stranded DNA binding"/>
    <property type="evidence" value="ECO:0007669"/>
    <property type="project" value="UniProtKB-UniRule"/>
</dbReference>
<keyword evidence="2" id="KW-0235">DNA replication</keyword>
<dbReference type="AlphaFoldDB" id="A0A1G6W1P2"/>
<dbReference type="InterPro" id="IPR000424">
    <property type="entry name" value="Primosome_PriB/ssb"/>
</dbReference>
<comment type="subunit">
    <text evidence="2">Homotetramer.</text>
</comment>
<name>A0A1G6W1P2_9BACT</name>
<dbReference type="PANTHER" id="PTHR10302">
    <property type="entry name" value="SINGLE-STRANDED DNA-BINDING PROTEIN"/>
    <property type="match status" value="1"/>
</dbReference>
<evidence type="ECO:0000313" key="5">
    <source>
        <dbReference type="EMBL" id="SDD59718.1"/>
    </source>
</evidence>
<protein>
    <recommendedName>
        <fullName evidence="2 3">Single-stranded DNA-binding protein</fullName>
        <shortName evidence="2">SSB</shortName>
    </recommendedName>
</protein>
<keyword evidence="1 2" id="KW-0238">DNA-binding</keyword>
<dbReference type="NCBIfam" id="TIGR00621">
    <property type="entry name" value="ssb"/>
    <property type="match status" value="1"/>
</dbReference>
<keyword evidence="2" id="KW-0233">DNA recombination</keyword>
<evidence type="ECO:0000256" key="4">
    <source>
        <dbReference type="SAM" id="MobiDB-lite"/>
    </source>
</evidence>
<evidence type="ECO:0000256" key="1">
    <source>
        <dbReference type="ARBA" id="ARBA00023125"/>
    </source>
</evidence>
<organism evidence="5 6">
    <name type="scientific">Algoriphagus faecimaris</name>
    <dbReference type="NCBI Taxonomy" id="686796"/>
    <lineage>
        <taxon>Bacteria</taxon>
        <taxon>Pseudomonadati</taxon>
        <taxon>Bacteroidota</taxon>
        <taxon>Cytophagia</taxon>
        <taxon>Cytophagales</taxon>
        <taxon>Cyclobacteriaceae</taxon>
        <taxon>Algoriphagus</taxon>
    </lineage>
</organism>
<dbReference type="Proteomes" id="UP000199060">
    <property type="component" value="Unassembled WGS sequence"/>
</dbReference>
<dbReference type="GO" id="GO:0009295">
    <property type="term" value="C:nucleoid"/>
    <property type="evidence" value="ECO:0007669"/>
    <property type="project" value="TreeGrafter"/>
</dbReference>
<dbReference type="RefSeq" id="WP_087940746.1">
    <property type="nucleotide sequence ID" value="NZ_FNAC01000040.1"/>
</dbReference>
<dbReference type="PANTHER" id="PTHR10302:SF0">
    <property type="entry name" value="SINGLE-STRANDED DNA-BINDING PROTEIN, MITOCHONDRIAL"/>
    <property type="match status" value="1"/>
</dbReference>
<comment type="caution">
    <text evidence="2">Lacks conserved residue(s) required for the propagation of feature annotation.</text>
</comment>
<evidence type="ECO:0000256" key="3">
    <source>
        <dbReference type="PIRNR" id="PIRNR002070"/>
    </source>
</evidence>
<dbReference type="PIRSF" id="PIRSF002070">
    <property type="entry name" value="SSB"/>
    <property type="match status" value="1"/>
</dbReference>
<comment type="function">
    <text evidence="2">Plays an important role in DNA replication, recombination and repair. Binds to ssDNA and to an array of partner proteins to recruit them to their sites of action during DNA metabolism.</text>
</comment>
<dbReference type="PROSITE" id="PS50935">
    <property type="entry name" value="SSB"/>
    <property type="match status" value="1"/>
</dbReference>
<dbReference type="CDD" id="cd04496">
    <property type="entry name" value="SSB_OBF"/>
    <property type="match status" value="1"/>
</dbReference>
<dbReference type="STRING" id="686796.SAMN04488104_104013"/>
<proteinExistence type="inferred from homology"/>
<evidence type="ECO:0000313" key="6">
    <source>
        <dbReference type="Proteomes" id="UP000199060"/>
    </source>
</evidence>
<dbReference type="Gene3D" id="2.40.50.140">
    <property type="entry name" value="Nucleic acid-binding proteins"/>
    <property type="match status" value="1"/>
</dbReference>
<feature type="region of interest" description="Disordered" evidence="4">
    <location>
        <begin position="109"/>
        <end position="132"/>
    </location>
</feature>
<accession>A0A1G6W1P2</accession>
<keyword evidence="2" id="KW-0234">DNA repair</keyword>
<keyword evidence="2" id="KW-0227">DNA damage</keyword>
<dbReference type="GO" id="GO:0006281">
    <property type="term" value="P:DNA repair"/>
    <property type="evidence" value="ECO:0007669"/>
    <property type="project" value="UniProtKB-UniRule"/>
</dbReference>
<dbReference type="InterPro" id="IPR011344">
    <property type="entry name" value="ssDNA-bd"/>
</dbReference>
<dbReference type="GO" id="GO:0006260">
    <property type="term" value="P:DNA replication"/>
    <property type="evidence" value="ECO:0007669"/>
    <property type="project" value="UniProtKB-UniRule"/>
</dbReference>
<dbReference type="GO" id="GO:0006310">
    <property type="term" value="P:DNA recombination"/>
    <property type="evidence" value="ECO:0007669"/>
    <property type="project" value="UniProtKB-UniRule"/>
</dbReference>
<dbReference type="SUPFAM" id="SSF50249">
    <property type="entry name" value="Nucleic acid-binding proteins"/>
    <property type="match status" value="1"/>
</dbReference>
<sequence>MNTLRNKVQLIGRLGDKVEIKNLESGQVLGKVSLAINESYKNQKGERVDNTSWHRLVLWGKQAEILHKFTDKGSEVAVEGKISNRSYTDKDGIKRSATEIVVNDFTFLGGKPSSQNNNQKEMVESTEDDLPF</sequence>
<gene>
    <name evidence="5" type="ORF">SAMN04488104_104013</name>
</gene>